<dbReference type="Proteomes" id="UP000037530">
    <property type="component" value="Unassembled WGS sequence"/>
</dbReference>
<dbReference type="OrthoDB" id="9797618at2"/>
<evidence type="ECO:0000256" key="3">
    <source>
        <dbReference type="ARBA" id="ARBA00011245"/>
    </source>
</evidence>
<comment type="similarity">
    <text evidence="2 13">Belongs to the LolB family.</text>
</comment>
<evidence type="ECO:0000256" key="5">
    <source>
        <dbReference type="ARBA" id="ARBA00022448"/>
    </source>
</evidence>
<evidence type="ECO:0000313" key="15">
    <source>
        <dbReference type="EMBL" id="KOO08685.1"/>
    </source>
</evidence>
<evidence type="ECO:0000256" key="6">
    <source>
        <dbReference type="ARBA" id="ARBA00022729"/>
    </source>
</evidence>
<comment type="caution">
    <text evidence="15">The sequence shown here is derived from an EMBL/GenBank/DDBJ whole genome shotgun (WGS) entry which is preliminary data.</text>
</comment>
<dbReference type="GO" id="GO:0009279">
    <property type="term" value="C:cell outer membrane"/>
    <property type="evidence" value="ECO:0007669"/>
    <property type="project" value="UniProtKB-SubCell"/>
</dbReference>
<comment type="subcellular location">
    <subcellularLocation>
        <location evidence="1 13">Cell outer membrane</location>
        <topology evidence="1 13">Lipid-anchor</topology>
    </subcellularLocation>
</comment>
<evidence type="ECO:0000256" key="2">
    <source>
        <dbReference type="ARBA" id="ARBA00009696"/>
    </source>
</evidence>
<dbReference type="SUPFAM" id="SSF89392">
    <property type="entry name" value="Prokaryotic lipoproteins and lipoprotein localization factors"/>
    <property type="match status" value="1"/>
</dbReference>
<keyword evidence="6 13" id="KW-0732">Signal</keyword>
<evidence type="ECO:0000256" key="13">
    <source>
        <dbReference type="HAMAP-Rule" id="MF_00233"/>
    </source>
</evidence>
<dbReference type="CDD" id="cd16326">
    <property type="entry name" value="LolB"/>
    <property type="match status" value="1"/>
</dbReference>
<dbReference type="RefSeq" id="WP_053408330.1">
    <property type="nucleotide sequence ID" value="NZ_DAIPHI010000019.1"/>
</dbReference>
<dbReference type="STRING" id="171383.AKJ31_06695"/>
<dbReference type="Pfam" id="PF03550">
    <property type="entry name" value="LolB"/>
    <property type="match status" value="1"/>
</dbReference>
<dbReference type="GO" id="GO:0044874">
    <property type="term" value="P:lipoprotein localization to outer membrane"/>
    <property type="evidence" value="ECO:0007669"/>
    <property type="project" value="UniProtKB-UniRule"/>
</dbReference>
<keyword evidence="5 13" id="KW-0813">Transport</keyword>
<feature type="signal peptide" evidence="14">
    <location>
        <begin position="1"/>
        <end position="22"/>
    </location>
</feature>
<keyword evidence="16" id="KW-1185">Reference proteome</keyword>
<comment type="subunit">
    <text evidence="3 13">Monomer.</text>
</comment>
<name>A0A0M0I2X9_9VIBR</name>
<dbReference type="PROSITE" id="PS51257">
    <property type="entry name" value="PROKAR_LIPOPROTEIN"/>
    <property type="match status" value="1"/>
</dbReference>
<sequence>MMTNFRPLWLIGLISIVLSGCANINPSTTNVEWATHQQRLDSIAQYKANGKLGYISPEQRQSLNFQWQHAPRSSQLRLTTFLGQTALNLNITPAGAFVETYDDQSYASPNAEVLIQQLTGLTIPVEQLSDWLLGDPTGADSYQLNDTNTVATLSKQINGQRWELEYIKYTDVQLSGVNLPLPQRLKLKQQDTSINIVISNWDLN</sequence>
<dbReference type="InterPro" id="IPR029046">
    <property type="entry name" value="LolA/LolB/LppX"/>
</dbReference>
<accession>A0A0M0I2X9</accession>
<evidence type="ECO:0000256" key="10">
    <source>
        <dbReference type="ARBA" id="ARBA00023186"/>
    </source>
</evidence>
<evidence type="ECO:0000256" key="1">
    <source>
        <dbReference type="ARBA" id="ARBA00004459"/>
    </source>
</evidence>
<organism evidence="15 16">
    <name type="scientific">Vibrio hepatarius</name>
    <dbReference type="NCBI Taxonomy" id="171383"/>
    <lineage>
        <taxon>Bacteria</taxon>
        <taxon>Pseudomonadati</taxon>
        <taxon>Pseudomonadota</taxon>
        <taxon>Gammaproteobacteria</taxon>
        <taxon>Vibrionales</taxon>
        <taxon>Vibrionaceae</taxon>
        <taxon>Vibrio</taxon>
        <taxon>Vibrio oreintalis group</taxon>
    </lineage>
</organism>
<keyword evidence="10 13" id="KW-0143">Chaperone</keyword>
<dbReference type="InterPro" id="IPR004565">
    <property type="entry name" value="OM_lipoprot_LolB"/>
</dbReference>
<dbReference type="EMBL" id="LHPI01000003">
    <property type="protein sequence ID" value="KOO08685.1"/>
    <property type="molecule type" value="Genomic_DNA"/>
</dbReference>
<dbReference type="GO" id="GO:0015031">
    <property type="term" value="P:protein transport"/>
    <property type="evidence" value="ECO:0007669"/>
    <property type="project" value="UniProtKB-KW"/>
</dbReference>
<dbReference type="NCBIfam" id="TIGR00548">
    <property type="entry name" value="lolB"/>
    <property type="match status" value="1"/>
</dbReference>
<evidence type="ECO:0000256" key="14">
    <source>
        <dbReference type="SAM" id="SignalP"/>
    </source>
</evidence>
<protein>
    <recommendedName>
        <fullName evidence="4 13">Outer-membrane lipoprotein LolB</fullName>
    </recommendedName>
</protein>
<keyword evidence="11 13" id="KW-0998">Cell outer membrane</keyword>
<evidence type="ECO:0000313" key="16">
    <source>
        <dbReference type="Proteomes" id="UP000037530"/>
    </source>
</evidence>
<dbReference type="HAMAP" id="MF_00233">
    <property type="entry name" value="LolB"/>
    <property type="match status" value="1"/>
</dbReference>
<dbReference type="Gene3D" id="2.50.20.10">
    <property type="entry name" value="Lipoprotein localisation LolA/LolB/LppX"/>
    <property type="match status" value="1"/>
</dbReference>
<evidence type="ECO:0000256" key="7">
    <source>
        <dbReference type="ARBA" id="ARBA00022927"/>
    </source>
</evidence>
<dbReference type="PATRIC" id="fig|171383.3.peg.1383"/>
<keyword evidence="7 13" id="KW-0653">Protein transport</keyword>
<reference evidence="16" key="1">
    <citation type="submission" date="2015-08" db="EMBL/GenBank/DDBJ databases">
        <title>Vibrio galatheae sp. nov., a novel member of the Vibrionaceae family isolated from the Solomon Islands.</title>
        <authorList>
            <person name="Giubergia S."/>
            <person name="Machado H."/>
            <person name="Mateiu R.V."/>
            <person name="Gram L."/>
        </authorList>
    </citation>
    <scope>NUCLEOTIDE SEQUENCE [LARGE SCALE GENOMIC DNA]</scope>
    <source>
        <strain evidence="16">DSM 19134</strain>
    </source>
</reference>
<feature type="chain" id="PRO_5008845545" description="Outer-membrane lipoprotein LolB" evidence="14">
    <location>
        <begin position="23"/>
        <end position="204"/>
    </location>
</feature>
<dbReference type="AlphaFoldDB" id="A0A0M0I2X9"/>
<evidence type="ECO:0000256" key="9">
    <source>
        <dbReference type="ARBA" id="ARBA00023139"/>
    </source>
</evidence>
<evidence type="ECO:0000256" key="8">
    <source>
        <dbReference type="ARBA" id="ARBA00023136"/>
    </source>
</evidence>
<evidence type="ECO:0000256" key="12">
    <source>
        <dbReference type="ARBA" id="ARBA00023288"/>
    </source>
</evidence>
<proteinExistence type="inferred from homology"/>
<keyword evidence="12 13" id="KW-0449">Lipoprotein</keyword>
<evidence type="ECO:0000256" key="4">
    <source>
        <dbReference type="ARBA" id="ARBA00016202"/>
    </source>
</evidence>
<gene>
    <name evidence="13" type="primary">lolB</name>
    <name evidence="15" type="ORF">AKJ31_06695</name>
</gene>
<comment type="function">
    <text evidence="13">Plays a critical role in the incorporation of lipoproteins in the outer membrane after they are released by the LolA protein.</text>
</comment>
<keyword evidence="9 13" id="KW-0564">Palmitate</keyword>
<evidence type="ECO:0000256" key="11">
    <source>
        <dbReference type="ARBA" id="ARBA00023237"/>
    </source>
</evidence>
<keyword evidence="8 13" id="KW-0472">Membrane</keyword>